<dbReference type="AlphaFoldDB" id="A0A3R9KHY9"/>
<dbReference type="OrthoDB" id="9948218at2"/>
<accession>A0A3R9KHY9</accession>
<organism evidence="1 2">
    <name type="scientific">Amycolatopsis eburnea</name>
    <dbReference type="NCBI Taxonomy" id="2267691"/>
    <lineage>
        <taxon>Bacteria</taxon>
        <taxon>Bacillati</taxon>
        <taxon>Actinomycetota</taxon>
        <taxon>Actinomycetes</taxon>
        <taxon>Pseudonocardiales</taxon>
        <taxon>Pseudonocardiaceae</taxon>
        <taxon>Amycolatopsis</taxon>
    </lineage>
</organism>
<keyword evidence="2" id="KW-1185">Reference proteome</keyword>
<dbReference type="EMBL" id="RSEC01000058">
    <property type="protein sequence ID" value="RSD13618.1"/>
    <property type="molecule type" value="Genomic_DNA"/>
</dbReference>
<evidence type="ECO:0000313" key="1">
    <source>
        <dbReference type="EMBL" id="RSD13618.1"/>
    </source>
</evidence>
<sequence>MTAVQVHEPLRRLSPLVCHVQVADGAICLRITGSVSSGDDATSVVDELTEACGLCCGMVLLDVTRCDIDSELLIAMIRDAALRATSSRCQVRVLVDEPDVVTALSQAGIARAELPAGTR</sequence>
<gene>
    <name evidence="1" type="ORF">EIY87_28370</name>
</gene>
<dbReference type="RefSeq" id="WP_125312904.1">
    <property type="nucleotide sequence ID" value="NZ_RSEC01000058.1"/>
</dbReference>
<proteinExistence type="predicted"/>
<reference evidence="1 2" key="1">
    <citation type="submission" date="2018-12" db="EMBL/GenBank/DDBJ databases">
        <title>Amycolatopsis eburnea sp. nov. actinomycete associate with arbuscular mycorrhiza fungal spore.</title>
        <authorList>
            <person name="Lumyong S."/>
            <person name="Chaiya L."/>
        </authorList>
    </citation>
    <scope>NUCLEOTIDE SEQUENCE [LARGE SCALE GENOMIC DNA]</scope>
    <source>
        <strain evidence="1 2">GLM-1</strain>
    </source>
</reference>
<comment type="caution">
    <text evidence="1">The sequence shown here is derived from an EMBL/GenBank/DDBJ whole genome shotgun (WGS) entry which is preliminary data.</text>
</comment>
<evidence type="ECO:0008006" key="3">
    <source>
        <dbReference type="Google" id="ProtNLM"/>
    </source>
</evidence>
<evidence type="ECO:0000313" key="2">
    <source>
        <dbReference type="Proteomes" id="UP000267081"/>
    </source>
</evidence>
<name>A0A3R9KHY9_9PSEU</name>
<protein>
    <recommendedName>
        <fullName evidence="3">STAS domain-containing protein</fullName>
    </recommendedName>
</protein>
<dbReference type="Proteomes" id="UP000267081">
    <property type="component" value="Unassembled WGS sequence"/>
</dbReference>